<accession>A0ABT2EIP8</accession>
<feature type="binding site" evidence="7">
    <location>
        <position position="350"/>
    </location>
    <ligand>
        <name>Mn(2+)</name>
        <dbReference type="ChEBI" id="CHEBI:29035"/>
        <label>1</label>
    </ligand>
</feature>
<feature type="binding site" evidence="7">
    <location>
        <position position="348"/>
    </location>
    <ligand>
        <name>Mn(2+)</name>
        <dbReference type="ChEBI" id="CHEBI:29035"/>
        <label>1</label>
    </ligand>
</feature>
<dbReference type="SUPFAM" id="SSF52949">
    <property type="entry name" value="Macro domain-like"/>
    <property type="match status" value="1"/>
</dbReference>
<protein>
    <recommendedName>
        <fullName evidence="7">Probable cytosol aminopeptidase</fullName>
        <ecNumber evidence="7">3.4.11.1</ecNumber>
    </recommendedName>
    <alternativeName>
        <fullName evidence="7">Leucine aminopeptidase</fullName>
        <shortName evidence="7">LAP</shortName>
        <ecNumber evidence="7">3.4.11.10</ecNumber>
    </alternativeName>
    <alternativeName>
        <fullName evidence="7">Leucyl aminopeptidase</fullName>
    </alternativeName>
</protein>
<dbReference type="RefSeq" id="WP_259092383.1">
    <property type="nucleotide sequence ID" value="NZ_CP130454.1"/>
</dbReference>
<evidence type="ECO:0000256" key="1">
    <source>
        <dbReference type="ARBA" id="ARBA00000135"/>
    </source>
</evidence>
<sequence>MLKVQVSVGDPLALERDALVVAVAEDEERFKGVAAKVDKKLNGQLKKLREWREVKGKLGEVTIVHTLGLMPPRRIVLVGLGKRKDLDAEKIRRSIGSAVKALNKIGCEHIAVAIDDFVGEGITPDTLGRAVTEAAVLASYQYRRKSTGDEEANLKSAELLTTNRRFAAEVEKGVQLGTILANATNFARDLVNAPASEMTPTALAEQAKSVAAKWGVKCEVYDERWIEQVGMGALRAVSLGSDQPPRFIVMRYEGAEGAPTIGLVGKGITFDSGGLCLKTAEGMLEMKGDMAGAAAVIAAMDAIAQLNPKVNVIACVPATENMPSGKAFKPGDILQTFAGKTVEVVNTDAEGRLILADAIAYAKQQGASPILDAATLTGAAIVALGPFCTGAFGNDEKLVQEVIEAGKEAGEPIWAMPMFPDYRELIKSDFADIKNTGGRPGGAITAAWFIGEFVGDTPWVHLDIAPTFWSDKDTHYLGKGATGVMVRTFVQFVLRWSNQ</sequence>
<dbReference type="PANTHER" id="PTHR11963">
    <property type="entry name" value="LEUCINE AMINOPEPTIDASE-RELATED"/>
    <property type="match status" value="1"/>
</dbReference>
<dbReference type="InterPro" id="IPR000819">
    <property type="entry name" value="Peptidase_M17_C"/>
</dbReference>
<name>A0ABT2EIP8_9BACT</name>
<evidence type="ECO:0000256" key="3">
    <source>
        <dbReference type="ARBA" id="ARBA00009528"/>
    </source>
</evidence>
<dbReference type="Pfam" id="PF00883">
    <property type="entry name" value="Peptidase_M17"/>
    <property type="match status" value="1"/>
</dbReference>
<dbReference type="NCBIfam" id="NF002083">
    <property type="entry name" value="PRK00913.3-5"/>
    <property type="match status" value="1"/>
</dbReference>
<feature type="binding site" evidence="7">
    <location>
        <position position="271"/>
    </location>
    <ligand>
        <name>Mn(2+)</name>
        <dbReference type="ChEBI" id="CHEBI:29035"/>
        <label>1</label>
    </ligand>
</feature>
<gene>
    <name evidence="7" type="primary">pepA</name>
    <name evidence="9" type="ORF">M2350_000218</name>
</gene>
<dbReference type="InterPro" id="IPR023042">
    <property type="entry name" value="Peptidase_M17_leu_NH2_pept"/>
</dbReference>
<comment type="similarity">
    <text evidence="3 7">Belongs to the peptidase M17 family.</text>
</comment>
<evidence type="ECO:0000256" key="2">
    <source>
        <dbReference type="ARBA" id="ARBA00000967"/>
    </source>
</evidence>
<dbReference type="NCBIfam" id="NF002073">
    <property type="entry name" value="PRK00913.1-2"/>
    <property type="match status" value="1"/>
</dbReference>
<dbReference type="InterPro" id="IPR011356">
    <property type="entry name" value="Leucine_aapep/pepB"/>
</dbReference>
<feature type="binding site" evidence="7">
    <location>
        <position position="289"/>
    </location>
    <ligand>
        <name>Mn(2+)</name>
        <dbReference type="ChEBI" id="CHEBI:29035"/>
        <label>2</label>
    </ligand>
</feature>
<comment type="function">
    <text evidence="7">Presumably involved in the processing and regular turnover of intracellular proteins. Catalyzes the removal of unsubstituted N-terminal amino acids from various peptides.</text>
</comment>
<organism evidence="9 10">
    <name type="scientific">Candidatus Fervidibacter sacchari</name>
    <dbReference type="NCBI Taxonomy" id="1448929"/>
    <lineage>
        <taxon>Bacteria</taxon>
        <taxon>Candidatus Fervidibacterota</taxon>
        <taxon>Candidatus Fervidibacter</taxon>
    </lineage>
</organism>
<keyword evidence="6 7" id="KW-0378">Hydrolase</keyword>
<proteinExistence type="inferred from homology"/>
<keyword evidence="7" id="KW-0479">Metal-binding</keyword>
<dbReference type="NCBIfam" id="NF002074">
    <property type="entry name" value="PRK00913.1-4"/>
    <property type="match status" value="1"/>
</dbReference>
<evidence type="ECO:0000256" key="6">
    <source>
        <dbReference type="ARBA" id="ARBA00022801"/>
    </source>
</evidence>
<feature type="binding site" evidence="7">
    <location>
        <position position="350"/>
    </location>
    <ligand>
        <name>Mn(2+)</name>
        <dbReference type="ChEBI" id="CHEBI:29035"/>
        <label>2</label>
    </ligand>
</feature>
<evidence type="ECO:0000313" key="9">
    <source>
        <dbReference type="EMBL" id="MCS3917821.1"/>
    </source>
</evidence>
<dbReference type="Gene3D" id="3.40.630.10">
    <property type="entry name" value="Zn peptidases"/>
    <property type="match status" value="1"/>
</dbReference>
<dbReference type="InterPro" id="IPR043472">
    <property type="entry name" value="Macro_dom-like"/>
</dbReference>
<dbReference type="InterPro" id="IPR008283">
    <property type="entry name" value="Peptidase_M17_N"/>
</dbReference>
<evidence type="ECO:0000259" key="8">
    <source>
        <dbReference type="PROSITE" id="PS00631"/>
    </source>
</evidence>
<comment type="subcellular location">
    <subcellularLocation>
        <location evidence="7">Cytoplasm</location>
    </subcellularLocation>
</comment>
<comment type="catalytic activity">
    <reaction evidence="2 7">
        <text>Release of an N-terminal amino acid, preferentially leucine, but not glutamic or aspartic acids.</text>
        <dbReference type="EC" id="3.4.11.10"/>
    </reaction>
</comment>
<evidence type="ECO:0000256" key="5">
    <source>
        <dbReference type="ARBA" id="ARBA00022670"/>
    </source>
</evidence>
<keyword evidence="5 7" id="KW-0645">Protease</keyword>
<dbReference type="GO" id="GO:0004177">
    <property type="term" value="F:aminopeptidase activity"/>
    <property type="evidence" value="ECO:0007669"/>
    <property type="project" value="UniProtKB-KW"/>
</dbReference>
<dbReference type="EC" id="3.4.11.1" evidence="7"/>
<feature type="domain" description="Cytosol aminopeptidase" evidence="8">
    <location>
        <begin position="346"/>
        <end position="353"/>
    </location>
</feature>
<dbReference type="EMBL" id="JANUCP010000001">
    <property type="protein sequence ID" value="MCS3917821.1"/>
    <property type="molecule type" value="Genomic_DNA"/>
</dbReference>
<keyword evidence="7" id="KW-0464">Manganese</keyword>
<dbReference type="Gene3D" id="3.40.220.10">
    <property type="entry name" value="Leucine Aminopeptidase, subunit E, domain 1"/>
    <property type="match status" value="1"/>
</dbReference>
<feature type="binding site" evidence="7">
    <location>
        <position position="266"/>
    </location>
    <ligand>
        <name>Mn(2+)</name>
        <dbReference type="ChEBI" id="CHEBI:29035"/>
        <label>2</label>
    </ligand>
</feature>
<feature type="active site" evidence="7">
    <location>
        <position position="278"/>
    </location>
</feature>
<dbReference type="HAMAP" id="MF_00181">
    <property type="entry name" value="Cytosol_peptidase_M17"/>
    <property type="match status" value="1"/>
</dbReference>
<dbReference type="CDD" id="cd00433">
    <property type="entry name" value="Peptidase_M17"/>
    <property type="match status" value="1"/>
</dbReference>
<dbReference type="Pfam" id="PF02789">
    <property type="entry name" value="Peptidase_M17_N"/>
    <property type="match status" value="1"/>
</dbReference>
<evidence type="ECO:0000256" key="4">
    <source>
        <dbReference type="ARBA" id="ARBA00022438"/>
    </source>
</evidence>
<feature type="active site" evidence="7">
    <location>
        <position position="352"/>
    </location>
</feature>
<keyword evidence="7" id="KW-0963">Cytoplasm</keyword>
<keyword evidence="10" id="KW-1185">Reference proteome</keyword>
<dbReference type="SUPFAM" id="SSF53187">
    <property type="entry name" value="Zn-dependent exopeptidases"/>
    <property type="match status" value="1"/>
</dbReference>
<comment type="cofactor">
    <cofactor evidence="7">
        <name>Mn(2+)</name>
        <dbReference type="ChEBI" id="CHEBI:29035"/>
    </cofactor>
    <text evidence="7">Binds 2 manganese ions per subunit.</text>
</comment>
<dbReference type="PRINTS" id="PR00481">
    <property type="entry name" value="LAMNOPPTDASE"/>
</dbReference>
<keyword evidence="4 7" id="KW-0031">Aminopeptidase</keyword>
<comment type="caution">
    <text evidence="9">The sequence shown here is derived from an EMBL/GenBank/DDBJ whole genome shotgun (WGS) entry which is preliminary data.</text>
</comment>
<feature type="binding site" evidence="7">
    <location>
        <position position="271"/>
    </location>
    <ligand>
        <name>Mn(2+)</name>
        <dbReference type="ChEBI" id="CHEBI:29035"/>
        <label>2</label>
    </ligand>
</feature>
<dbReference type="EC" id="3.4.11.10" evidence="7"/>
<dbReference type="PANTHER" id="PTHR11963:SF23">
    <property type="entry name" value="CYTOSOL AMINOPEPTIDASE"/>
    <property type="match status" value="1"/>
</dbReference>
<evidence type="ECO:0000313" key="10">
    <source>
        <dbReference type="Proteomes" id="UP001204798"/>
    </source>
</evidence>
<reference evidence="9 10" key="1">
    <citation type="submission" date="2022-08" db="EMBL/GenBank/DDBJ databases">
        <title>Bacterial and archaeal communities from various locations to study Microbial Dark Matter (Phase II).</title>
        <authorList>
            <person name="Stepanauskas R."/>
        </authorList>
    </citation>
    <scope>NUCLEOTIDE SEQUENCE [LARGE SCALE GENOMIC DNA]</scope>
    <source>
        <strain evidence="9 10">PD1</strain>
    </source>
</reference>
<dbReference type="PROSITE" id="PS00631">
    <property type="entry name" value="CYTOSOL_AP"/>
    <property type="match status" value="1"/>
</dbReference>
<comment type="catalytic activity">
    <reaction evidence="1 7">
        <text>Release of an N-terminal amino acid, Xaa-|-Yaa-, in which Xaa is preferably Leu, but may be other amino acids including Pro although not Arg or Lys, and Yaa may be Pro. Amino acid amides and methyl esters are also readily hydrolyzed, but rates on arylamides are exceedingly low.</text>
        <dbReference type="EC" id="3.4.11.1"/>
    </reaction>
</comment>
<dbReference type="Proteomes" id="UP001204798">
    <property type="component" value="Unassembled WGS sequence"/>
</dbReference>
<evidence type="ECO:0000256" key="7">
    <source>
        <dbReference type="HAMAP-Rule" id="MF_00181"/>
    </source>
</evidence>